<reference evidence="1 2" key="1">
    <citation type="journal article" date="2024" name="Science">
        <title>Giant polyketide synthase enzymes in the biosynthesis of giant marine polyether toxins.</title>
        <authorList>
            <person name="Fallon T.R."/>
            <person name="Shende V.V."/>
            <person name="Wierzbicki I.H."/>
            <person name="Pendleton A.L."/>
            <person name="Watervoot N.F."/>
            <person name="Auber R.P."/>
            <person name="Gonzalez D.J."/>
            <person name="Wisecaver J.H."/>
            <person name="Moore B.S."/>
        </authorList>
    </citation>
    <scope>NUCLEOTIDE SEQUENCE [LARGE SCALE GENOMIC DNA]</scope>
    <source>
        <strain evidence="1 2">12B1</strain>
    </source>
</reference>
<organism evidence="1 2">
    <name type="scientific">Prymnesium parvum</name>
    <name type="common">Toxic golden alga</name>
    <dbReference type="NCBI Taxonomy" id="97485"/>
    <lineage>
        <taxon>Eukaryota</taxon>
        <taxon>Haptista</taxon>
        <taxon>Haptophyta</taxon>
        <taxon>Prymnesiophyceae</taxon>
        <taxon>Prymnesiales</taxon>
        <taxon>Prymnesiaceae</taxon>
        <taxon>Prymnesium</taxon>
    </lineage>
</organism>
<dbReference type="EMBL" id="JBGBPQ010000019">
    <property type="protein sequence ID" value="KAL1504922.1"/>
    <property type="molecule type" value="Genomic_DNA"/>
</dbReference>
<gene>
    <name evidence="1" type="ORF">AB1Y20_008689</name>
</gene>
<accession>A0AB34IS84</accession>
<evidence type="ECO:0000313" key="1">
    <source>
        <dbReference type="EMBL" id="KAL1504922.1"/>
    </source>
</evidence>
<dbReference type="Proteomes" id="UP001515480">
    <property type="component" value="Unassembled WGS sequence"/>
</dbReference>
<keyword evidence="2" id="KW-1185">Reference proteome</keyword>
<dbReference type="AlphaFoldDB" id="A0AB34IS84"/>
<sequence length="216" mass="23351">MGCGGSKAPLAREYKLPEAKAVSKTLIARETSTYYGETLTKNAVQIKDKDDKLAFYTIKPTEKKLRAARTTYYFDAVGTKVSMSRQKSKDTTVVYRPKASFFGQRNEWVDVDTGGALYLFAEVTTKSGWEECGSYGIYLKSSFEVETLYIASAVPSTTPTMLVTTPEGDLVAKIEGSDCTGSKFTIEVAQGVDIAAVFTLVSASVAAGPFGLLASF</sequence>
<name>A0AB34IS84_PRYPA</name>
<proteinExistence type="predicted"/>
<evidence type="ECO:0000313" key="2">
    <source>
        <dbReference type="Proteomes" id="UP001515480"/>
    </source>
</evidence>
<protein>
    <submittedName>
        <fullName evidence="1">Uncharacterized protein</fullName>
    </submittedName>
</protein>
<comment type="caution">
    <text evidence="1">The sequence shown here is derived from an EMBL/GenBank/DDBJ whole genome shotgun (WGS) entry which is preliminary data.</text>
</comment>